<keyword evidence="2" id="KW-1185">Reference proteome</keyword>
<dbReference type="EMBL" id="LXQA010676949">
    <property type="protein sequence ID" value="MCI65502.1"/>
    <property type="molecule type" value="Genomic_DNA"/>
</dbReference>
<reference evidence="1 2" key="1">
    <citation type="journal article" date="2018" name="Front. Plant Sci.">
        <title>Red Clover (Trifolium pratense) and Zigzag Clover (T. medium) - A Picture of Genomic Similarities and Differences.</title>
        <authorList>
            <person name="Dluhosova J."/>
            <person name="Istvanek J."/>
            <person name="Nedelnik J."/>
            <person name="Repkova J."/>
        </authorList>
    </citation>
    <scope>NUCLEOTIDE SEQUENCE [LARGE SCALE GENOMIC DNA]</scope>
    <source>
        <strain evidence="2">cv. 10/8</strain>
        <tissue evidence="1">Leaf</tissue>
    </source>
</reference>
<evidence type="ECO:0000313" key="2">
    <source>
        <dbReference type="Proteomes" id="UP000265520"/>
    </source>
</evidence>
<proteinExistence type="predicted"/>
<comment type="caution">
    <text evidence="1">The sequence shown here is derived from an EMBL/GenBank/DDBJ whole genome shotgun (WGS) entry which is preliminary data.</text>
</comment>
<sequence>METRVSGYRSAVILLKDGLTQIYHT</sequence>
<name>A0A392TWL2_9FABA</name>
<organism evidence="1 2">
    <name type="scientific">Trifolium medium</name>
    <dbReference type="NCBI Taxonomy" id="97028"/>
    <lineage>
        <taxon>Eukaryota</taxon>
        <taxon>Viridiplantae</taxon>
        <taxon>Streptophyta</taxon>
        <taxon>Embryophyta</taxon>
        <taxon>Tracheophyta</taxon>
        <taxon>Spermatophyta</taxon>
        <taxon>Magnoliopsida</taxon>
        <taxon>eudicotyledons</taxon>
        <taxon>Gunneridae</taxon>
        <taxon>Pentapetalae</taxon>
        <taxon>rosids</taxon>
        <taxon>fabids</taxon>
        <taxon>Fabales</taxon>
        <taxon>Fabaceae</taxon>
        <taxon>Papilionoideae</taxon>
        <taxon>50 kb inversion clade</taxon>
        <taxon>NPAAA clade</taxon>
        <taxon>Hologalegina</taxon>
        <taxon>IRL clade</taxon>
        <taxon>Trifolieae</taxon>
        <taxon>Trifolium</taxon>
    </lineage>
</organism>
<dbReference type="AlphaFoldDB" id="A0A392TWL2"/>
<protein>
    <submittedName>
        <fullName evidence="1">Uncharacterized protein</fullName>
    </submittedName>
</protein>
<accession>A0A392TWL2</accession>
<feature type="non-terminal residue" evidence="1">
    <location>
        <position position="25"/>
    </location>
</feature>
<evidence type="ECO:0000313" key="1">
    <source>
        <dbReference type="EMBL" id="MCI65502.1"/>
    </source>
</evidence>
<dbReference type="Proteomes" id="UP000265520">
    <property type="component" value="Unassembled WGS sequence"/>
</dbReference>